<keyword evidence="1" id="KW-0479">Metal-binding</keyword>
<proteinExistence type="predicted"/>
<evidence type="ECO:0000313" key="5">
    <source>
        <dbReference type="Proteomes" id="UP000215902"/>
    </source>
</evidence>
<feature type="compositionally biased region" description="Polar residues" evidence="2">
    <location>
        <begin position="323"/>
        <end position="340"/>
    </location>
</feature>
<keyword evidence="5" id="KW-1185">Reference proteome</keyword>
<evidence type="ECO:0000259" key="3">
    <source>
        <dbReference type="PROSITE" id="PS50157"/>
    </source>
</evidence>
<dbReference type="InterPro" id="IPR013087">
    <property type="entry name" value="Znf_C2H2_type"/>
</dbReference>
<feature type="compositionally biased region" description="Low complexity" evidence="2">
    <location>
        <begin position="205"/>
        <end position="221"/>
    </location>
</feature>
<feature type="region of interest" description="Disordered" evidence="2">
    <location>
        <begin position="323"/>
        <end position="395"/>
    </location>
</feature>
<evidence type="ECO:0000313" key="4">
    <source>
        <dbReference type="EMBL" id="PAA52287.1"/>
    </source>
</evidence>
<reference evidence="4 5" key="1">
    <citation type="submission" date="2017-06" db="EMBL/GenBank/DDBJ databases">
        <title>A platform for efficient transgenesis in Macrostomum lignano, a flatworm model organism for stem cell research.</title>
        <authorList>
            <person name="Berezikov E."/>
        </authorList>
    </citation>
    <scope>NUCLEOTIDE SEQUENCE [LARGE SCALE GENOMIC DNA]</scope>
    <source>
        <strain evidence="4">DV1</strain>
        <tissue evidence="4">Whole organism</tissue>
    </source>
</reference>
<dbReference type="Proteomes" id="UP000215902">
    <property type="component" value="Unassembled WGS sequence"/>
</dbReference>
<feature type="region of interest" description="Disordered" evidence="2">
    <location>
        <begin position="1"/>
        <end position="86"/>
    </location>
</feature>
<protein>
    <recommendedName>
        <fullName evidence="3">C2H2-type domain-containing protein</fullName>
    </recommendedName>
</protein>
<comment type="caution">
    <text evidence="4">The sequence shown here is derived from an EMBL/GenBank/DDBJ whole genome shotgun (WGS) entry which is preliminary data.</text>
</comment>
<dbReference type="STRING" id="282301.A0A267DUF9"/>
<dbReference type="GO" id="GO:0008270">
    <property type="term" value="F:zinc ion binding"/>
    <property type="evidence" value="ECO:0007669"/>
    <property type="project" value="UniProtKB-KW"/>
</dbReference>
<feature type="non-terminal residue" evidence="4">
    <location>
        <position position="1"/>
    </location>
</feature>
<dbReference type="SMART" id="SM00355">
    <property type="entry name" value="ZnF_C2H2"/>
    <property type="match status" value="2"/>
</dbReference>
<dbReference type="AlphaFoldDB" id="A0A267DUF9"/>
<organism evidence="4 5">
    <name type="scientific">Macrostomum lignano</name>
    <dbReference type="NCBI Taxonomy" id="282301"/>
    <lineage>
        <taxon>Eukaryota</taxon>
        <taxon>Metazoa</taxon>
        <taxon>Spiralia</taxon>
        <taxon>Lophotrochozoa</taxon>
        <taxon>Platyhelminthes</taxon>
        <taxon>Rhabditophora</taxon>
        <taxon>Macrostomorpha</taxon>
        <taxon>Macrostomida</taxon>
        <taxon>Macrostomidae</taxon>
        <taxon>Macrostomum</taxon>
    </lineage>
</organism>
<accession>A0A267DUF9</accession>
<feature type="region of interest" description="Disordered" evidence="2">
    <location>
        <begin position="194"/>
        <end position="221"/>
    </location>
</feature>
<dbReference type="OrthoDB" id="5576026at2759"/>
<dbReference type="PROSITE" id="PS50157">
    <property type="entry name" value="ZINC_FINGER_C2H2_2"/>
    <property type="match status" value="1"/>
</dbReference>
<keyword evidence="1" id="KW-0862">Zinc</keyword>
<sequence length="470" mass="51832">GDAFMTRLPSGSQPEPPQFRHGAAKKMPRFCHRTGPPVDLMDTGGGSTNQQDSSGPAAVARKDPTSSASGGLPRQQECEDEDDSLSIAEGEFFVIDEVNPQELDERTDSQTSDKPPVLVSADVTSEEALPSTPKILAEKVDTLAEATKEFFKSHPLDVMEMQLRRLIPSPSKRYIRMHCLTDNGDTHHQLPVSEGRRLQSAAQKSTVAKPAPSTSTPAASVAVPSVANLPAPAQQVPMPLRRQSNGSSQNLCSLRIPSSDETQRLPAQQLQPNPYQPHRYHSYQRQQISYSGFMDPYSSLYMQHREDRYQPYPCTYGSSRPCASNCQPAPSQGGSCTQQAPWIGGPLQPTPAPPSTQPQAYRRKLSSKKQSQPNGRGRPRPQPNDTEPQQPVQHDEAYGRQQWLCSYCGIGFPDKSLYSHHRQYHDPQSVWRCSACGYQSFGVHDFNMHLVQLAHPLISALNCIDGGIIN</sequence>
<dbReference type="Gene3D" id="3.30.160.60">
    <property type="entry name" value="Classic Zinc Finger"/>
    <property type="match status" value="1"/>
</dbReference>
<name>A0A267DUF9_9PLAT</name>
<evidence type="ECO:0000256" key="1">
    <source>
        <dbReference type="PROSITE-ProRule" id="PRU00042"/>
    </source>
</evidence>
<dbReference type="PROSITE" id="PS00028">
    <property type="entry name" value="ZINC_FINGER_C2H2_1"/>
    <property type="match status" value="1"/>
</dbReference>
<dbReference type="EMBL" id="NIVC01003267">
    <property type="protein sequence ID" value="PAA52287.1"/>
    <property type="molecule type" value="Genomic_DNA"/>
</dbReference>
<feature type="compositionally biased region" description="Basic residues" evidence="2">
    <location>
        <begin position="22"/>
        <end position="32"/>
    </location>
</feature>
<keyword evidence="1" id="KW-0863">Zinc-finger</keyword>
<evidence type="ECO:0000256" key="2">
    <source>
        <dbReference type="SAM" id="MobiDB-lite"/>
    </source>
</evidence>
<feature type="domain" description="C2H2-type" evidence="3">
    <location>
        <begin position="403"/>
        <end position="430"/>
    </location>
</feature>
<gene>
    <name evidence="4" type="ORF">BOX15_Mlig005233g2</name>
</gene>